<evidence type="ECO:0008006" key="3">
    <source>
        <dbReference type="Google" id="ProtNLM"/>
    </source>
</evidence>
<feature type="non-terminal residue" evidence="2">
    <location>
        <position position="1"/>
    </location>
</feature>
<sequence>ANANTIGGTSAGDGNVIANNGAADDGVVILDAATVDNPILGNSIHSNGDGVADEDDAFPLDPAETQDSDGDGVGDEADAFPDDPEETTDTDLDGLGDNADPDDDNDGLLDTVECSGVTTLRAEQILLEWVERHQAAGLYMAGSGVHFDRRWLRRWMPALVRVWHYRNFDMTTLRYFFDEEKKTTKHRALGDLRQNVADLRRLLGYRLAATA</sequence>
<dbReference type="SUPFAM" id="SSF53098">
    <property type="entry name" value="Ribonuclease H-like"/>
    <property type="match status" value="1"/>
</dbReference>
<reference evidence="2" key="1">
    <citation type="journal article" date="2015" name="Nature">
        <title>Complex archaea that bridge the gap between prokaryotes and eukaryotes.</title>
        <authorList>
            <person name="Spang A."/>
            <person name="Saw J.H."/>
            <person name="Jorgensen S.L."/>
            <person name="Zaremba-Niedzwiedzka K."/>
            <person name="Martijn J."/>
            <person name="Lind A.E."/>
            <person name="van Eijk R."/>
            <person name="Schleper C."/>
            <person name="Guy L."/>
            <person name="Ettema T.J."/>
        </authorList>
    </citation>
    <scope>NUCLEOTIDE SEQUENCE</scope>
</reference>
<evidence type="ECO:0000313" key="2">
    <source>
        <dbReference type="EMBL" id="KKK49844.1"/>
    </source>
</evidence>
<protein>
    <recommendedName>
        <fullName evidence="3">Exonuclease domain-containing protein</fullName>
    </recommendedName>
</protein>
<dbReference type="InterPro" id="IPR012337">
    <property type="entry name" value="RNaseH-like_sf"/>
</dbReference>
<dbReference type="Gene3D" id="3.30.420.10">
    <property type="entry name" value="Ribonuclease H-like superfamily/Ribonuclease H"/>
    <property type="match status" value="1"/>
</dbReference>
<dbReference type="EMBL" id="LAZR01068329">
    <property type="protein sequence ID" value="KKK49844.1"/>
    <property type="molecule type" value="Genomic_DNA"/>
</dbReference>
<organism evidence="2">
    <name type="scientific">marine sediment metagenome</name>
    <dbReference type="NCBI Taxonomy" id="412755"/>
    <lineage>
        <taxon>unclassified sequences</taxon>
        <taxon>metagenomes</taxon>
        <taxon>ecological metagenomes</taxon>
    </lineage>
</organism>
<dbReference type="InterPro" id="IPR036397">
    <property type="entry name" value="RNaseH_sf"/>
</dbReference>
<name>A0A0F8Y6N2_9ZZZZ</name>
<dbReference type="SUPFAM" id="SSF103647">
    <property type="entry name" value="TSP type-3 repeat"/>
    <property type="match status" value="1"/>
</dbReference>
<evidence type="ECO:0000256" key="1">
    <source>
        <dbReference type="SAM" id="MobiDB-lite"/>
    </source>
</evidence>
<dbReference type="GO" id="GO:0003676">
    <property type="term" value="F:nucleic acid binding"/>
    <property type="evidence" value="ECO:0007669"/>
    <property type="project" value="InterPro"/>
</dbReference>
<dbReference type="GO" id="GO:0005509">
    <property type="term" value="F:calcium ion binding"/>
    <property type="evidence" value="ECO:0007669"/>
    <property type="project" value="InterPro"/>
</dbReference>
<feature type="region of interest" description="Disordered" evidence="1">
    <location>
        <begin position="45"/>
        <end position="108"/>
    </location>
</feature>
<accession>A0A0F8Y6N2</accession>
<feature type="compositionally biased region" description="Acidic residues" evidence="1">
    <location>
        <begin position="51"/>
        <end position="107"/>
    </location>
</feature>
<comment type="caution">
    <text evidence="2">The sequence shown here is derived from an EMBL/GenBank/DDBJ whole genome shotgun (WGS) entry which is preliminary data.</text>
</comment>
<proteinExistence type="predicted"/>
<dbReference type="InterPro" id="IPR028974">
    <property type="entry name" value="TSP_type-3_rpt"/>
</dbReference>
<dbReference type="AlphaFoldDB" id="A0A0F8Y6N2"/>
<gene>
    <name evidence="2" type="ORF">LCGC14_3130970</name>
</gene>